<dbReference type="AlphaFoldDB" id="A0A438KA09"/>
<sequence length="272" mass="31844">MKLSKPLRFGSSGELRKSIGLGSSFRGEGAPWQIDAFFGRMKKHPLIAFSFTMPRQEFCGSCFLCLMYLRNWNSVVHCCSYSKSSLDYFSWLHASTHENIDEWKWKLTMLIRNKDEQEVVSTEKKDRRDFEQISALATRMGLYSCQYSRVVVFSKVPLPNYRSDLDDKRPQREVVLPFGLQREVHAHLKEYLSQKSMSRESFSDKTLSRSIGNSSVTEEGFYEQQEPLTQTSVVMERILKRKSLRIRNQQQDWQVFLILKILSTFLAYCSHK</sequence>
<keyword evidence="1" id="KW-0067">ATP-binding</keyword>
<proteinExistence type="predicted"/>
<evidence type="ECO:0000313" key="1">
    <source>
        <dbReference type="EMBL" id="RVX18031.1"/>
    </source>
</evidence>
<comment type="caution">
    <text evidence="1">The sequence shown here is derived from an EMBL/GenBank/DDBJ whole genome shotgun (WGS) entry which is preliminary data.</text>
</comment>
<reference evidence="1 2" key="1">
    <citation type="journal article" date="2018" name="PLoS Genet.">
        <title>Population sequencing reveals clonal diversity and ancestral inbreeding in the grapevine cultivar Chardonnay.</title>
        <authorList>
            <person name="Roach M.J."/>
            <person name="Johnson D.L."/>
            <person name="Bohlmann J."/>
            <person name="van Vuuren H.J."/>
            <person name="Jones S.J."/>
            <person name="Pretorius I.S."/>
            <person name="Schmidt S.A."/>
            <person name="Borneman A.R."/>
        </authorList>
    </citation>
    <scope>NUCLEOTIDE SEQUENCE [LARGE SCALE GENOMIC DNA]</scope>
    <source>
        <strain evidence="2">cv. Chardonnay</strain>
        <tissue evidence="1">Leaf</tissue>
    </source>
</reference>
<keyword evidence="1" id="KW-0378">Hydrolase</keyword>
<dbReference type="GO" id="GO:0004386">
    <property type="term" value="F:helicase activity"/>
    <property type="evidence" value="ECO:0007669"/>
    <property type="project" value="UniProtKB-KW"/>
</dbReference>
<organism evidence="1 2">
    <name type="scientific">Vitis vinifera</name>
    <name type="common">Grape</name>
    <dbReference type="NCBI Taxonomy" id="29760"/>
    <lineage>
        <taxon>Eukaryota</taxon>
        <taxon>Viridiplantae</taxon>
        <taxon>Streptophyta</taxon>
        <taxon>Embryophyta</taxon>
        <taxon>Tracheophyta</taxon>
        <taxon>Spermatophyta</taxon>
        <taxon>Magnoliopsida</taxon>
        <taxon>eudicotyledons</taxon>
        <taxon>Gunneridae</taxon>
        <taxon>Pentapetalae</taxon>
        <taxon>rosids</taxon>
        <taxon>Vitales</taxon>
        <taxon>Vitaceae</taxon>
        <taxon>Viteae</taxon>
        <taxon>Vitis</taxon>
    </lineage>
</organism>
<evidence type="ECO:0000313" key="2">
    <source>
        <dbReference type="Proteomes" id="UP000288805"/>
    </source>
</evidence>
<keyword evidence="1" id="KW-0347">Helicase</keyword>
<dbReference type="Proteomes" id="UP000288805">
    <property type="component" value="Unassembled WGS sequence"/>
</dbReference>
<gene>
    <name evidence="1" type="primary">VvCHDp000250_11</name>
    <name evidence="1" type="ORF">CK203_004362</name>
</gene>
<dbReference type="EMBL" id="QGNW01000012">
    <property type="protein sequence ID" value="RVX18031.1"/>
    <property type="molecule type" value="Genomic_DNA"/>
</dbReference>
<name>A0A438KA09_VITVI</name>
<keyword evidence="1" id="KW-0547">Nucleotide-binding</keyword>
<accession>A0A438KA09</accession>
<protein>
    <submittedName>
        <fullName evidence="1">DExH-box ATP-dependent RNA helicase DExH3</fullName>
    </submittedName>
</protein>